<dbReference type="EMBL" id="MU825875">
    <property type="protein sequence ID" value="KAJ7386892.1"/>
    <property type="molecule type" value="Genomic_DNA"/>
</dbReference>
<keyword evidence="3" id="KW-1185">Reference proteome</keyword>
<name>A0A9X0D4D7_9CNID</name>
<gene>
    <name evidence="2" type="ORF">OS493_006926</name>
</gene>
<dbReference type="Proteomes" id="UP001163046">
    <property type="component" value="Unassembled WGS sequence"/>
</dbReference>
<evidence type="ECO:0000313" key="3">
    <source>
        <dbReference type="Proteomes" id="UP001163046"/>
    </source>
</evidence>
<comment type="caution">
    <text evidence="2">The sequence shown here is derived from an EMBL/GenBank/DDBJ whole genome shotgun (WGS) entry which is preliminary data.</text>
</comment>
<protein>
    <submittedName>
        <fullName evidence="2">Uncharacterized protein</fullName>
    </submittedName>
</protein>
<dbReference type="AlphaFoldDB" id="A0A9X0D4D7"/>
<reference evidence="2" key="1">
    <citation type="submission" date="2023-01" db="EMBL/GenBank/DDBJ databases">
        <title>Genome assembly of the deep-sea coral Lophelia pertusa.</title>
        <authorList>
            <person name="Herrera S."/>
            <person name="Cordes E."/>
        </authorList>
    </citation>
    <scope>NUCLEOTIDE SEQUENCE</scope>
    <source>
        <strain evidence="2">USNM1676648</strain>
        <tissue evidence="2">Polyp</tissue>
    </source>
</reference>
<proteinExistence type="predicted"/>
<evidence type="ECO:0000313" key="2">
    <source>
        <dbReference type="EMBL" id="KAJ7386892.1"/>
    </source>
</evidence>
<feature type="region of interest" description="Disordered" evidence="1">
    <location>
        <begin position="124"/>
        <end position="198"/>
    </location>
</feature>
<organism evidence="2 3">
    <name type="scientific">Desmophyllum pertusum</name>
    <dbReference type="NCBI Taxonomy" id="174260"/>
    <lineage>
        <taxon>Eukaryota</taxon>
        <taxon>Metazoa</taxon>
        <taxon>Cnidaria</taxon>
        <taxon>Anthozoa</taxon>
        <taxon>Hexacorallia</taxon>
        <taxon>Scleractinia</taxon>
        <taxon>Caryophylliina</taxon>
        <taxon>Caryophylliidae</taxon>
        <taxon>Desmophyllum</taxon>
    </lineage>
</organism>
<sequence>MGGRNLTRTSLTRYSELTKQKQANKKMVSTHNILRKRFNGCIDTIEKLTAEKTSLEKKLKLQVAVVQHLKKEIDELNLQLKGTRGNSNMKQTAKGKICHTKPPKDSLESAKIYEANKALLTELRSQTPVSSKKNKPTASDESSSEDDESTVPSPSKKKKAADESASEDDESTVPSPSKKKKAATPVSSKINKPTAAKSHWMGLYASGGIQAYKHFLRRRATDESPEKKIVKSY</sequence>
<evidence type="ECO:0000256" key="1">
    <source>
        <dbReference type="SAM" id="MobiDB-lite"/>
    </source>
</evidence>
<feature type="region of interest" description="Disordered" evidence="1">
    <location>
        <begin position="84"/>
        <end position="104"/>
    </location>
</feature>
<accession>A0A9X0D4D7</accession>